<comment type="pathway">
    <text evidence="1 11">Lipid metabolism; fatty acid biosynthesis.</text>
</comment>
<name>A0ABQ1DHK1_PSECI</name>
<dbReference type="Proteomes" id="UP000614982">
    <property type="component" value="Unassembled WGS sequence"/>
</dbReference>
<dbReference type="PIRSF" id="PIRSF000447">
    <property type="entry name" value="KAS_II"/>
    <property type="match status" value="1"/>
</dbReference>
<dbReference type="GeneID" id="93658810"/>
<dbReference type="NCBIfam" id="TIGR03150">
    <property type="entry name" value="fabF"/>
    <property type="match status" value="1"/>
</dbReference>
<dbReference type="InterPro" id="IPR017568">
    <property type="entry name" value="3-oxoacyl-ACP_synth-2"/>
</dbReference>
<evidence type="ECO:0000256" key="11">
    <source>
        <dbReference type="PIRNR" id="PIRNR000447"/>
    </source>
</evidence>
<keyword evidence="10 11" id="KW-0012">Acyltransferase</keyword>
<dbReference type="InterPro" id="IPR018201">
    <property type="entry name" value="Ketoacyl_synth_AS"/>
</dbReference>
<dbReference type="InterPro" id="IPR016039">
    <property type="entry name" value="Thiolase-like"/>
</dbReference>
<proteinExistence type="inferred from homology"/>
<organism evidence="14 15">
    <name type="scientific">Pseudomonas cichorii</name>
    <dbReference type="NCBI Taxonomy" id="36746"/>
    <lineage>
        <taxon>Bacteria</taxon>
        <taxon>Pseudomonadati</taxon>
        <taxon>Pseudomonadota</taxon>
        <taxon>Gammaproteobacteria</taxon>
        <taxon>Pseudomonadales</taxon>
        <taxon>Pseudomonadaceae</taxon>
        <taxon>Pseudomonas</taxon>
    </lineage>
</organism>
<dbReference type="Pfam" id="PF02801">
    <property type="entry name" value="Ketoacyl-synt_C"/>
    <property type="match status" value="1"/>
</dbReference>
<sequence>MTDFTAQKRIVVTGVGIVGPLGCGVQAVWERLLAGQSGIRNLARDITEGTGVAVGGQVPSLEEDAIAGYDPDRLISAKDRKKMDRFIEFALVAAHEALEQANWHPVDEDAQQRTATIIASGVGGFGVIAEAVRTTDARGPRRLSPFTAPSFLANMAAGHISIKHGFKGPLGAPVTACAAGVQAIGDAARLIRSGEADIAVCGGTEAAIDRVTLGCFAAARALSTGFAERPQEASRPFDRDRDGFVMAEGAGILVIESLEHALARGATPLAELVGYGTSADAYHLTAGPEDGGGARRAMQQALRQAGLNPDEIQHINAHATSTQVGDKGELAAIRSVFGAGSSVAITSTKSATGHLLGAAGGIEAIFTVMALRDQIVPPTLNLNNPDEAAEGLDLVGLTARKLPLTHALSNGFGFGGVNASVVFRRWESAS</sequence>
<accession>A0ABQ1DHK1</accession>
<comment type="catalytic activity">
    <reaction evidence="11">
        <text>(9Z)-hexadecenoyl-[ACP] + malonyl-[ACP] + H(+) = 3-oxo-(11Z)-octadecenoyl-[ACP] + holo-[ACP] + CO2</text>
        <dbReference type="Rhea" id="RHEA:55040"/>
        <dbReference type="Rhea" id="RHEA-COMP:9623"/>
        <dbReference type="Rhea" id="RHEA-COMP:9685"/>
        <dbReference type="Rhea" id="RHEA-COMP:10800"/>
        <dbReference type="Rhea" id="RHEA-COMP:14074"/>
        <dbReference type="ChEBI" id="CHEBI:15378"/>
        <dbReference type="ChEBI" id="CHEBI:16526"/>
        <dbReference type="ChEBI" id="CHEBI:64479"/>
        <dbReference type="ChEBI" id="CHEBI:78449"/>
        <dbReference type="ChEBI" id="CHEBI:83989"/>
        <dbReference type="ChEBI" id="CHEBI:138538"/>
        <dbReference type="EC" id="2.3.1.179"/>
    </reaction>
</comment>
<evidence type="ECO:0000256" key="6">
    <source>
        <dbReference type="ARBA" id="ARBA00022679"/>
    </source>
</evidence>
<keyword evidence="5 11" id="KW-0444">Lipid biosynthesis</keyword>
<keyword evidence="7" id="KW-0276">Fatty acid metabolism</keyword>
<evidence type="ECO:0000256" key="4">
    <source>
        <dbReference type="ARBA" id="ARBA00014657"/>
    </source>
</evidence>
<evidence type="ECO:0000256" key="10">
    <source>
        <dbReference type="ARBA" id="ARBA00023315"/>
    </source>
</evidence>
<dbReference type="Gene3D" id="3.40.47.10">
    <property type="match status" value="1"/>
</dbReference>
<dbReference type="RefSeq" id="WP_025259734.1">
    <property type="nucleotide sequence ID" value="NZ_BLVV01000003.1"/>
</dbReference>
<evidence type="ECO:0000256" key="5">
    <source>
        <dbReference type="ARBA" id="ARBA00022516"/>
    </source>
</evidence>
<comment type="function">
    <text evidence="11">Involved in the type II fatty acid elongation cycle. Catalyzes the elongation of a wide range of acyl-ACP by the addition of two carbons from malonyl-ACP to an acyl acceptor. Can efficiently catalyze the conversion of palmitoleoyl-ACP (cis-hexadec-9-enoyl-ACP) to cis-vaccenoyl-ACP (cis-octadec-11-enoyl-ACP), an essential step in the thermal regulation of fatty acid composition.</text>
</comment>
<keyword evidence="15" id="KW-1185">Reference proteome</keyword>
<dbReference type="NCBIfam" id="NF005589">
    <property type="entry name" value="PRK07314.1"/>
    <property type="match status" value="1"/>
</dbReference>
<evidence type="ECO:0000256" key="12">
    <source>
        <dbReference type="RuleBase" id="RU003694"/>
    </source>
</evidence>
<keyword evidence="6 11" id="KW-0808">Transferase</keyword>
<evidence type="ECO:0000313" key="15">
    <source>
        <dbReference type="Proteomes" id="UP000614982"/>
    </source>
</evidence>
<dbReference type="InterPro" id="IPR020841">
    <property type="entry name" value="PKS_Beta-ketoAc_synthase_dom"/>
</dbReference>
<reference evidence="14 15" key="1">
    <citation type="submission" date="2020-05" db="EMBL/GenBank/DDBJ databases">
        <title>Genetic diversity of Pseudomonas cichorii.</title>
        <authorList>
            <person name="Tani S."/>
            <person name="Yagi H."/>
            <person name="Hashimoto S."/>
            <person name="Iiyama K."/>
            <person name="Furuya N."/>
        </authorList>
    </citation>
    <scope>NUCLEOTIDE SEQUENCE [LARGE SCALE GENOMIC DNA]</scope>
    <source>
        <strain evidence="14 15">LMG 2162</strain>
    </source>
</reference>
<dbReference type="SUPFAM" id="SSF53901">
    <property type="entry name" value="Thiolase-like"/>
    <property type="match status" value="2"/>
</dbReference>
<evidence type="ECO:0000256" key="1">
    <source>
        <dbReference type="ARBA" id="ARBA00005194"/>
    </source>
</evidence>
<evidence type="ECO:0000256" key="9">
    <source>
        <dbReference type="ARBA" id="ARBA00023160"/>
    </source>
</evidence>
<dbReference type="EC" id="2.3.1.179" evidence="3 11"/>
<evidence type="ECO:0000256" key="8">
    <source>
        <dbReference type="ARBA" id="ARBA00023098"/>
    </source>
</evidence>
<dbReference type="NCBIfam" id="NF004970">
    <property type="entry name" value="PRK06333.1"/>
    <property type="match status" value="1"/>
</dbReference>
<evidence type="ECO:0000256" key="3">
    <source>
        <dbReference type="ARBA" id="ARBA00012356"/>
    </source>
</evidence>
<dbReference type="PANTHER" id="PTHR11712">
    <property type="entry name" value="POLYKETIDE SYNTHASE-RELATED"/>
    <property type="match status" value="1"/>
</dbReference>
<dbReference type="InterPro" id="IPR014030">
    <property type="entry name" value="Ketoacyl_synth_N"/>
</dbReference>
<dbReference type="PANTHER" id="PTHR11712:SF321">
    <property type="entry name" value="3-OXOACYL-[ACYL-CARRIER-PROTEIN] SYNTHASE 2"/>
    <property type="match status" value="1"/>
</dbReference>
<gene>
    <name evidence="14" type="primary">fabF2</name>
    <name evidence="14" type="ORF">PSCICP_04310</name>
</gene>
<dbReference type="InterPro" id="IPR014031">
    <property type="entry name" value="Ketoacyl_synth_C"/>
</dbReference>
<keyword evidence="8" id="KW-0443">Lipid metabolism</keyword>
<dbReference type="CDD" id="cd00834">
    <property type="entry name" value="KAS_I_II"/>
    <property type="match status" value="1"/>
</dbReference>
<evidence type="ECO:0000313" key="14">
    <source>
        <dbReference type="EMBL" id="GFM90459.1"/>
    </source>
</evidence>
<dbReference type="SMART" id="SM00825">
    <property type="entry name" value="PKS_KS"/>
    <property type="match status" value="1"/>
</dbReference>
<evidence type="ECO:0000256" key="7">
    <source>
        <dbReference type="ARBA" id="ARBA00022832"/>
    </source>
</evidence>
<feature type="domain" description="Ketosynthase family 3 (KS3)" evidence="13">
    <location>
        <begin position="7"/>
        <end position="425"/>
    </location>
</feature>
<dbReference type="PROSITE" id="PS52004">
    <property type="entry name" value="KS3_2"/>
    <property type="match status" value="1"/>
</dbReference>
<protein>
    <recommendedName>
        <fullName evidence="4 11">3-oxoacyl-[acyl-carrier-protein] synthase 2</fullName>
        <ecNumber evidence="3 11">2.3.1.179</ecNumber>
    </recommendedName>
</protein>
<evidence type="ECO:0000259" key="13">
    <source>
        <dbReference type="PROSITE" id="PS52004"/>
    </source>
</evidence>
<keyword evidence="9 11" id="KW-0275">Fatty acid biosynthesis</keyword>
<dbReference type="PROSITE" id="PS00606">
    <property type="entry name" value="KS3_1"/>
    <property type="match status" value="1"/>
</dbReference>
<comment type="caution">
    <text evidence="14">The sequence shown here is derived from an EMBL/GenBank/DDBJ whole genome shotgun (WGS) entry which is preliminary data.</text>
</comment>
<comment type="similarity">
    <text evidence="2 11 12">Belongs to the thiolase-like superfamily. Beta-ketoacyl-ACP synthases family.</text>
</comment>
<evidence type="ECO:0000256" key="2">
    <source>
        <dbReference type="ARBA" id="ARBA00008467"/>
    </source>
</evidence>
<comment type="catalytic activity">
    <reaction evidence="11">
        <text>a fatty acyl-[ACP] + malonyl-[ACP] + H(+) = a 3-oxoacyl-[ACP] + holo-[ACP] + CO2</text>
        <dbReference type="Rhea" id="RHEA:22836"/>
        <dbReference type="Rhea" id="RHEA-COMP:9623"/>
        <dbReference type="Rhea" id="RHEA-COMP:9685"/>
        <dbReference type="Rhea" id="RHEA-COMP:9916"/>
        <dbReference type="Rhea" id="RHEA-COMP:14125"/>
        <dbReference type="ChEBI" id="CHEBI:15378"/>
        <dbReference type="ChEBI" id="CHEBI:16526"/>
        <dbReference type="ChEBI" id="CHEBI:64479"/>
        <dbReference type="ChEBI" id="CHEBI:78449"/>
        <dbReference type="ChEBI" id="CHEBI:78776"/>
        <dbReference type="ChEBI" id="CHEBI:138651"/>
    </reaction>
</comment>
<dbReference type="Pfam" id="PF00109">
    <property type="entry name" value="ketoacyl-synt"/>
    <property type="match status" value="1"/>
</dbReference>
<dbReference type="EMBL" id="BLWA01000001">
    <property type="protein sequence ID" value="GFM90459.1"/>
    <property type="molecule type" value="Genomic_DNA"/>
</dbReference>
<dbReference type="InterPro" id="IPR000794">
    <property type="entry name" value="Beta-ketoacyl_synthase"/>
</dbReference>